<sequence>MLKMKITVLLLYSYVHICRLSIVFVSTFRCVATYEKVEKKNISMSKLPIPTEATCTPITNIWPFLPFMVGANVNGDNSQMLRLPIFPLTIAQANCPGAPSTNNCNNSVTTNNNMNKIKIKEDEEDESKKKQAEQFAGKIYEQKFEEHQQTTSVVDTPKKRSLSTMKMEERTEPVLERENALPKSVTKYHAHKVESTIIKKKKKKKN</sequence>
<proteinExistence type="predicted"/>
<accession>X6MLR1</accession>
<dbReference type="Proteomes" id="UP000023152">
    <property type="component" value="Unassembled WGS sequence"/>
</dbReference>
<evidence type="ECO:0000313" key="2">
    <source>
        <dbReference type="EMBL" id="ETO14933.1"/>
    </source>
</evidence>
<evidence type="ECO:0000256" key="1">
    <source>
        <dbReference type="SAM" id="MobiDB-lite"/>
    </source>
</evidence>
<protein>
    <submittedName>
        <fullName evidence="2">Uncharacterized protein</fullName>
    </submittedName>
</protein>
<reference evidence="2 3" key="1">
    <citation type="journal article" date="2013" name="Curr. Biol.">
        <title>The Genome of the Foraminiferan Reticulomyxa filosa.</title>
        <authorList>
            <person name="Glockner G."/>
            <person name="Hulsmann N."/>
            <person name="Schleicher M."/>
            <person name="Noegel A.A."/>
            <person name="Eichinger L."/>
            <person name="Gallinger C."/>
            <person name="Pawlowski J."/>
            <person name="Sierra R."/>
            <person name="Euteneuer U."/>
            <person name="Pillet L."/>
            <person name="Moustafa A."/>
            <person name="Platzer M."/>
            <person name="Groth M."/>
            <person name="Szafranski K."/>
            <person name="Schliwa M."/>
        </authorList>
    </citation>
    <scope>NUCLEOTIDE SEQUENCE [LARGE SCALE GENOMIC DNA]</scope>
</reference>
<feature type="region of interest" description="Disordered" evidence="1">
    <location>
        <begin position="146"/>
        <end position="187"/>
    </location>
</feature>
<organism evidence="2 3">
    <name type="scientific">Reticulomyxa filosa</name>
    <dbReference type="NCBI Taxonomy" id="46433"/>
    <lineage>
        <taxon>Eukaryota</taxon>
        <taxon>Sar</taxon>
        <taxon>Rhizaria</taxon>
        <taxon>Retaria</taxon>
        <taxon>Foraminifera</taxon>
        <taxon>Monothalamids</taxon>
        <taxon>Reticulomyxidae</taxon>
        <taxon>Reticulomyxa</taxon>
    </lineage>
</organism>
<comment type="caution">
    <text evidence="2">The sequence shown here is derived from an EMBL/GenBank/DDBJ whole genome shotgun (WGS) entry which is preliminary data.</text>
</comment>
<feature type="compositionally biased region" description="Basic and acidic residues" evidence="1">
    <location>
        <begin position="166"/>
        <end position="180"/>
    </location>
</feature>
<dbReference type="AlphaFoldDB" id="X6MLR1"/>
<dbReference type="EMBL" id="ASPP01019644">
    <property type="protein sequence ID" value="ETO14933.1"/>
    <property type="molecule type" value="Genomic_DNA"/>
</dbReference>
<evidence type="ECO:0000313" key="3">
    <source>
        <dbReference type="Proteomes" id="UP000023152"/>
    </source>
</evidence>
<name>X6MLR1_RETFI</name>
<gene>
    <name evidence="2" type="ORF">RFI_22435</name>
</gene>
<keyword evidence="3" id="KW-1185">Reference proteome</keyword>